<dbReference type="InterPro" id="IPR052366">
    <property type="entry name" value="GTP_Pyrophosphokinase"/>
</dbReference>
<dbReference type="PANTHER" id="PTHR47837:SF1">
    <property type="entry name" value="GTP PYROPHOSPHOKINASE YJBM"/>
    <property type="match status" value="1"/>
</dbReference>
<keyword evidence="1" id="KW-0802">TPR repeat</keyword>
<evidence type="ECO:0000256" key="1">
    <source>
        <dbReference type="PROSITE-ProRule" id="PRU00339"/>
    </source>
</evidence>
<evidence type="ECO:0000313" key="3">
    <source>
        <dbReference type="EMBL" id="QHX43029.1"/>
    </source>
</evidence>
<gene>
    <name evidence="3" type="ORF">GWP43_05750</name>
</gene>
<dbReference type="Gene3D" id="1.10.287.860">
    <property type="entry name" value="Nucleotidyltransferase"/>
    <property type="match status" value="1"/>
</dbReference>
<dbReference type="RefSeq" id="WP_162663363.1">
    <property type="nucleotide sequence ID" value="NZ_CP048020.1"/>
</dbReference>
<dbReference type="GO" id="GO:0015969">
    <property type="term" value="P:guanosine tetraphosphate metabolic process"/>
    <property type="evidence" value="ECO:0007669"/>
    <property type="project" value="InterPro"/>
</dbReference>
<feature type="domain" description="RelA/SpoT" evidence="2">
    <location>
        <begin position="50"/>
        <end position="175"/>
    </location>
</feature>
<dbReference type="Pfam" id="PF04607">
    <property type="entry name" value="RelA_SpoT"/>
    <property type="match status" value="1"/>
</dbReference>
<dbReference type="EMBL" id="CP048020">
    <property type="protein sequence ID" value="QHX43029.1"/>
    <property type="molecule type" value="Genomic_DNA"/>
</dbReference>
<dbReference type="InterPro" id="IPR043519">
    <property type="entry name" value="NT_sf"/>
</dbReference>
<dbReference type="InterPro" id="IPR019734">
    <property type="entry name" value="TPR_rpt"/>
</dbReference>
<sequence>MAFNTVWIPDKNQLKSQYNEFHAHFTVLLKRLEDHLRATVKVSALLTYKTRVKSFDSYYKKLLKFPPTDPAIRFPLVTDLIGIRIVCPFLQNLSEVENILIKNFTVREVERKGADRTFCEFGYESTHILADIPESFKVGLLLPENLIFEVQIRTILQDAWAEVEHELIYKFEFSPFDFPLKRKFASINASLSLADILFQEIRDAQTSLNMELDRRREQFYLRADEFTDGLLGDHSGAEEKSGMNSSNTSSLETIDTMIFYAIKAHNNGDFQTAETLYTKILNQKPNALVASIVYKHRGMAFFAQGAYEDAYKDFSASLNENPKNFRSYYYAGIVLMMMNKNSEAITMFNKSLEINGYQAHVYFRRALAYFQEDQLILALHDLDNAAALGLSAEEEKKLRAAIAKKIDMV</sequence>
<evidence type="ECO:0000313" key="4">
    <source>
        <dbReference type="Proteomes" id="UP000464374"/>
    </source>
</evidence>
<dbReference type="Gene3D" id="1.25.40.10">
    <property type="entry name" value="Tetratricopeptide repeat domain"/>
    <property type="match status" value="1"/>
</dbReference>
<dbReference type="SUPFAM" id="SSF48452">
    <property type="entry name" value="TPR-like"/>
    <property type="match status" value="1"/>
</dbReference>
<dbReference type="SUPFAM" id="SSF81301">
    <property type="entry name" value="Nucleotidyltransferase"/>
    <property type="match status" value="1"/>
</dbReference>
<dbReference type="InterPro" id="IPR007685">
    <property type="entry name" value="RelA_SpoT"/>
</dbReference>
<dbReference type="InterPro" id="IPR011990">
    <property type="entry name" value="TPR-like_helical_dom_sf"/>
</dbReference>
<feature type="repeat" description="TPR" evidence="1">
    <location>
        <begin position="325"/>
        <end position="358"/>
    </location>
</feature>
<reference evidence="3 4" key="1">
    <citation type="submission" date="2020-01" db="EMBL/GenBank/DDBJ databases">
        <title>Complete genome sequence of a human oral phylogroup 1 Treponema sp. strain ATCC 700766, originally isolated from periodontitis dental plaque.</title>
        <authorList>
            <person name="Chan Y."/>
            <person name="Huo Y.-B."/>
            <person name="Yu X.-L."/>
            <person name="Zeng H."/>
            <person name="Leung W.-K."/>
            <person name="Watt R.M."/>
        </authorList>
    </citation>
    <scope>NUCLEOTIDE SEQUENCE [LARGE SCALE GENOMIC DNA]</scope>
    <source>
        <strain evidence="3 4">OMZ 804</strain>
    </source>
</reference>
<proteinExistence type="predicted"/>
<dbReference type="AlphaFoldDB" id="A0A6P1Y0X9"/>
<evidence type="ECO:0000259" key="2">
    <source>
        <dbReference type="SMART" id="SM00954"/>
    </source>
</evidence>
<protein>
    <submittedName>
        <fullName evidence="3">(P)ppGpp synthetase</fullName>
    </submittedName>
</protein>
<dbReference type="KEGG" id="trz:GWP43_05750"/>
<feature type="repeat" description="TPR" evidence="1">
    <location>
        <begin position="291"/>
        <end position="324"/>
    </location>
</feature>
<dbReference type="Gene3D" id="3.30.460.10">
    <property type="entry name" value="Beta Polymerase, domain 2"/>
    <property type="match status" value="1"/>
</dbReference>
<dbReference type="Proteomes" id="UP000464374">
    <property type="component" value="Chromosome"/>
</dbReference>
<name>A0A6P1Y0X9_9SPIR</name>
<accession>A0A6P1Y0X9</accession>
<dbReference type="PANTHER" id="PTHR47837">
    <property type="entry name" value="GTP PYROPHOSPHOKINASE YJBM"/>
    <property type="match status" value="1"/>
</dbReference>
<organism evidence="3 4">
    <name type="scientific">Treponema vincentii</name>
    <dbReference type="NCBI Taxonomy" id="69710"/>
    <lineage>
        <taxon>Bacteria</taxon>
        <taxon>Pseudomonadati</taxon>
        <taxon>Spirochaetota</taxon>
        <taxon>Spirochaetia</taxon>
        <taxon>Spirochaetales</taxon>
        <taxon>Treponemataceae</taxon>
        <taxon>Treponema</taxon>
    </lineage>
</organism>
<dbReference type="SMART" id="SM00954">
    <property type="entry name" value="RelA_SpoT"/>
    <property type="match status" value="1"/>
</dbReference>
<dbReference type="CDD" id="cd05399">
    <property type="entry name" value="NT_Rel-Spo_like"/>
    <property type="match status" value="1"/>
</dbReference>
<dbReference type="SMART" id="SM00028">
    <property type="entry name" value="TPR"/>
    <property type="match status" value="4"/>
</dbReference>
<dbReference type="PROSITE" id="PS50005">
    <property type="entry name" value="TPR"/>
    <property type="match status" value="2"/>
</dbReference>